<gene>
    <name evidence="2" type="ORF">EAI_15940</name>
</gene>
<evidence type="ECO:0000313" key="3">
    <source>
        <dbReference type="Proteomes" id="UP000008237"/>
    </source>
</evidence>
<accession>E2B8R1</accession>
<name>E2B8R1_HARSA</name>
<feature type="compositionally biased region" description="Basic and acidic residues" evidence="1">
    <location>
        <begin position="40"/>
        <end position="56"/>
    </location>
</feature>
<sequence>MLTRSSGTRSEISNRQLQQPPCAAEMMQSPNPKEAPNEVGEARSMRSGRAREEAAEALRQGNAAVDDGATSKGRRARTLLTSEHEHEHERERDERNNDDHDDDDDDDDDERDEQDEQDDDEDEEEAVEEAVVAERVVVVVAVVGDEGNVETNDEPARGGLERCSNSHIPASNRPVVRRTGWRGALKCRKQVA</sequence>
<dbReference type="AlphaFoldDB" id="E2B8R1"/>
<proteinExistence type="predicted"/>
<feature type="region of interest" description="Disordered" evidence="1">
    <location>
        <begin position="1"/>
        <end position="132"/>
    </location>
</feature>
<feature type="compositionally biased region" description="Acidic residues" evidence="1">
    <location>
        <begin position="99"/>
        <end position="128"/>
    </location>
</feature>
<dbReference type="Proteomes" id="UP000008237">
    <property type="component" value="Unassembled WGS sequence"/>
</dbReference>
<reference evidence="2 3" key="1">
    <citation type="journal article" date="2010" name="Science">
        <title>Genomic comparison of the ants Camponotus floridanus and Harpegnathos saltator.</title>
        <authorList>
            <person name="Bonasio R."/>
            <person name="Zhang G."/>
            <person name="Ye C."/>
            <person name="Mutti N.S."/>
            <person name="Fang X."/>
            <person name="Qin N."/>
            <person name="Donahue G."/>
            <person name="Yang P."/>
            <person name="Li Q."/>
            <person name="Li C."/>
            <person name="Zhang P."/>
            <person name="Huang Z."/>
            <person name="Berger S.L."/>
            <person name="Reinberg D."/>
            <person name="Wang J."/>
            <person name="Liebig J."/>
        </authorList>
    </citation>
    <scope>NUCLEOTIDE SEQUENCE [LARGE SCALE GENOMIC DNA]</scope>
    <source>
        <strain evidence="2 3">R22 G/1</strain>
    </source>
</reference>
<protein>
    <submittedName>
        <fullName evidence="2">Uncharacterized protein</fullName>
    </submittedName>
</protein>
<evidence type="ECO:0000256" key="1">
    <source>
        <dbReference type="SAM" id="MobiDB-lite"/>
    </source>
</evidence>
<organism evidence="3">
    <name type="scientific">Harpegnathos saltator</name>
    <name type="common">Jerdon's jumping ant</name>
    <dbReference type="NCBI Taxonomy" id="610380"/>
    <lineage>
        <taxon>Eukaryota</taxon>
        <taxon>Metazoa</taxon>
        <taxon>Ecdysozoa</taxon>
        <taxon>Arthropoda</taxon>
        <taxon>Hexapoda</taxon>
        <taxon>Insecta</taxon>
        <taxon>Pterygota</taxon>
        <taxon>Neoptera</taxon>
        <taxon>Endopterygota</taxon>
        <taxon>Hymenoptera</taxon>
        <taxon>Apocrita</taxon>
        <taxon>Aculeata</taxon>
        <taxon>Formicoidea</taxon>
        <taxon>Formicidae</taxon>
        <taxon>Ponerinae</taxon>
        <taxon>Ponerini</taxon>
        <taxon>Harpegnathos</taxon>
    </lineage>
</organism>
<dbReference type="EMBL" id="GL446371">
    <property type="protein sequence ID" value="EFN87906.1"/>
    <property type="molecule type" value="Genomic_DNA"/>
</dbReference>
<feature type="compositionally biased region" description="Basic and acidic residues" evidence="1">
    <location>
        <begin position="82"/>
        <end position="98"/>
    </location>
</feature>
<evidence type="ECO:0000313" key="2">
    <source>
        <dbReference type="EMBL" id="EFN87906.1"/>
    </source>
</evidence>
<dbReference type="InParanoid" id="E2B8R1"/>
<keyword evidence="3" id="KW-1185">Reference proteome</keyword>
<feature type="compositionally biased region" description="Polar residues" evidence="1">
    <location>
        <begin position="1"/>
        <end position="19"/>
    </location>
</feature>